<evidence type="ECO:0000313" key="11">
    <source>
        <dbReference type="EMBL" id="MBP2368665.1"/>
    </source>
</evidence>
<comment type="caution">
    <text evidence="8">As this protein does not have any detectable helicase domains, it probably does not have helicase activity.</text>
</comment>
<evidence type="ECO:0000313" key="12">
    <source>
        <dbReference type="Proteomes" id="UP001519295"/>
    </source>
</evidence>
<feature type="binding site" evidence="8">
    <location>
        <position position="406"/>
    </location>
    <ligand>
        <name>Zn(2+)</name>
        <dbReference type="ChEBI" id="CHEBI:29105"/>
        <label>1</label>
    </ligand>
</feature>
<dbReference type="PANTHER" id="PTHR30580">
    <property type="entry name" value="PRIMOSOMAL PROTEIN N"/>
    <property type="match status" value="1"/>
</dbReference>
<evidence type="ECO:0000256" key="5">
    <source>
        <dbReference type="ARBA" id="ARBA00022833"/>
    </source>
</evidence>
<comment type="function">
    <text evidence="8">Initiates the restart of stalled replication forks, which reloads the replicative helicase on sites other than the origin of replication. Recognizes and binds to abandoned replication forks and remodels them to uncover a helicase loading site. Promotes assembly of the primosome at these replication forks.</text>
</comment>
<keyword evidence="4 8" id="KW-0547">Nucleotide-binding</keyword>
<protein>
    <recommendedName>
        <fullName evidence="8">Probable replication restart protein PriA</fullName>
    </recommendedName>
    <alternativeName>
        <fullName evidence="8">Putative ATP-dependent DNA helicase PriA</fullName>
    </alternativeName>
</protein>
<feature type="region of interest" description="Disordered" evidence="9">
    <location>
        <begin position="141"/>
        <end position="164"/>
    </location>
</feature>
<feature type="binding site" evidence="8">
    <location>
        <position position="485"/>
    </location>
    <ligand>
        <name>Zn(2+)</name>
        <dbReference type="ChEBI" id="CHEBI:29105"/>
        <label>1</label>
    </ligand>
</feature>
<feature type="compositionally biased region" description="Gly residues" evidence="9">
    <location>
        <begin position="430"/>
        <end position="441"/>
    </location>
</feature>
<feature type="compositionally biased region" description="Low complexity" evidence="9">
    <location>
        <begin position="442"/>
        <end position="460"/>
    </location>
</feature>
<feature type="domain" description="Primosomal protein N' 3' DNA-binding" evidence="10">
    <location>
        <begin position="35"/>
        <end position="134"/>
    </location>
</feature>
<evidence type="ECO:0000256" key="6">
    <source>
        <dbReference type="ARBA" id="ARBA00022840"/>
    </source>
</evidence>
<feature type="binding site" evidence="8">
    <location>
        <position position="415"/>
    </location>
    <ligand>
        <name>Zn(2+)</name>
        <dbReference type="ChEBI" id="CHEBI:29105"/>
        <label>2</label>
    </ligand>
</feature>
<comment type="subunit">
    <text evidence="8">Component of the replication restart primosome.</text>
</comment>
<evidence type="ECO:0000259" key="10">
    <source>
        <dbReference type="Pfam" id="PF17764"/>
    </source>
</evidence>
<keyword evidence="7 8" id="KW-0238">DNA-binding</keyword>
<dbReference type="InterPro" id="IPR027417">
    <property type="entry name" value="P-loop_NTPase"/>
</dbReference>
<organism evidence="11 12">
    <name type="scientific">Pseudonocardia parietis</name>
    <dbReference type="NCBI Taxonomy" id="570936"/>
    <lineage>
        <taxon>Bacteria</taxon>
        <taxon>Bacillati</taxon>
        <taxon>Actinomycetota</taxon>
        <taxon>Actinomycetes</taxon>
        <taxon>Pseudonocardiales</taxon>
        <taxon>Pseudonocardiaceae</taxon>
        <taxon>Pseudonocardia</taxon>
    </lineage>
</organism>
<dbReference type="RefSeq" id="WP_210030150.1">
    <property type="nucleotide sequence ID" value="NZ_JAGINU010000001.1"/>
</dbReference>
<dbReference type="SUPFAM" id="SSF52540">
    <property type="entry name" value="P-loop containing nucleoside triphosphate hydrolases"/>
    <property type="match status" value="1"/>
</dbReference>
<accession>A0ABS4VXK6</accession>
<comment type="cofactor">
    <cofactor evidence="8">
        <name>Zn(2+)</name>
        <dbReference type="ChEBI" id="CHEBI:29105"/>
    </cofactor>
    <text evidence="8">Binds 2 zinc ions per subunit.</text>
</comment>
<dbReference type="PANTHER" id="PTHR30580:SF0">
    <property type="entry name" value="PRIMOSOMAL PROTEIN N"/>
    <property type="match status" value="1"/>
</dbReference>
<feature type="region of interest" description="Disordered" evidence="9">
    <location>
        <begin position="1"/>
        <end position="22"/>
    </location>
</feature>
<feature type="binding site" evidence="8">
    <location>
        <position position="488"/>
    </location>
    <ligand>
        <name>Zn(2+)</name>
        <dbReference type="ChEBI" id="CHEBI:29105"/>
        <label>1</label>
    </ligand>
</feature>
<evidence type="ECO:0000256" key="8">
    <source>
        <dbReference type="HAMAP-Rule" id="MF_00983"/>
    </source>
</evidence>
<evidence type="ECO:0000256" key="1">
    <source>
        <dbReference type="ARBA" id="ARBA00022515"/>
    </source>
</evidence>
<dbReference type="Gene3D" id="3.40.1440.60">
    <property type="entry name" value="PriA, 3(prime) DNA-binding domain"/>
    <property type="match status" value="1"/>
</dbReference>
<feature type="binding site" evidence="8">
    <location>
        <position position="476"/>
    </location>
    <ligand>
        <name>Zn(2+)</name>
        <dbReference type="ChEBI" id="CHEBI:29105"/>
        <label>2</label>
    </ligand>
</feature>
<keyword evidence="12" id="KW-1185">Reference proteome</keyword>
<dbReference type="InterPro" id="IPR005259">
    <property type="entry name" value="PriA"/>
</dbReference>
<feature type="region of interest" description="Disordered" evidence="9">
    <location>
        <begin position="422"/>
        <end position="465"/>
    </location>
</feature>
<keyword evidence="5 8" id="KW-0862">Zinc</keyword>
<feature type="binding site" evidence="8">
    <location>
        <position position="409"/>
    </location>
    <ligand>
        <name>Zn(2+)</name>
        <dbReference type="ChEBI" id="CHEBI:29105"/>
        <label>1</label>
    </ligand>
</feature>
<keyword evidence="6 8" id="KW-0067">ATP-binding</keyword>
<dbReference type="Pfam" id="PF17764">
    <property type="entry name" value="PriA_3primeBD"/>
    <property type="match status" value="1"/>
</dbReference>
<keyword evidence="2 8" id="KW-0235">DNA replication</keyword>
<feature type="binding site" evidence="8">
    <location>
        <position position="418"/>
    </location>
    <ligand>
        <name>Zn(2+)</name>
        <dbReference type="ChEBI" id="CHEBI:29105"/>
        <label>2</label>
    </ligand>
</feature>
<reference evidence="11 12" key="1">
    <citation type="submission" date="2021-03" db="EMBL/GenBank/DDBJ databases">
        <title>Sequencing the genomes of 1000 actinobacteria strains.</title>
        <authorList>
            <person name="Klenk H.-P."/>
        </authorList>
    </citation>
    <scope>NUCLEOTIDE SEQUENCE [LARGE SCALE GENOMIC DNA]</scope>
    <source>
        <strain evidence="11 12">DSM 45256</strain>
    </source>
</reference>
<evidence type="ECO:0000256" key="3">
    <source>
        <dbReference type="ARBA" id="ARBA00022723"/>
    </source>
</evidence>
<dbReference type="Gene3D" id="3.40.50.300">
    <property type="entry name" value="P-loop containing nucleotide triphosphate hydrolases"/>
    <property type="match status" value="1"/>
</dbReference>
<dbReference type="Proteomes" id="UP001519295">
    <property type="component" value="Unassembled WGS sequence"/>
</dbReference>
<dbReference type="GO" id="GO:0016787">
    <property type="term" value="F:hydrolase activity"/>
    <property type="evidence" value="ECO:0007669"/>
    <property type="project" value="UniProtKB-KW"/>
</dbReference>
<evidence type="ECO:0000256" key="7">
    <source>
        <dbReference type="ARBA" id="ARBA00023125"/>
    </source>
</evidence>
<dbReference type="HAMAP" id="MF_00983">
    <property type="entry name" value="PriA"/>
    <property type="match status" value="1"/>
</dbReference>
<name>A0ABS4VXK6_9PSEU</name>
<evidence type="ECO:0000256" key="2">
    <source>
        <dbReference type="ARBA" id="ARBA00022705"/>
    </source>
</evidence>
<dbReference type="InterPro" id="IPR042115">
    <property type="entry name" value="PriA_3primeBD_sf"/>
</dbReference>
<sequence>MSSPVPARSGGAVRARRPARNRGEWQPAEELPVARVVVDVALPHLDRSFDYRVPSHLADAAVPGVRVRVRFAGRLLDGYLLERAADSAHGGRLAWVEKVVSPEPVLTPAVAGLARAVADRYAGVLADVLRLAIPARHARVESEKSRDRSVPDPQSPDRTGWDAYPRGGALLDALAGGRAAHAVWQALPGEDWTARLAEAAAATRTAGRSALLVVPDQRDVDRLHAACVAVLGEDAVVALTADLGPAERYRRWLAVCRGSVRVVVGTRSAAFAPLGELGLLVVWDDGDDSHSEPRAPYPQVRDVLVLRAHREGAALLVAGFARTAEAQLLVTSGWASPVVADRSTVRARAPRVTAIGESDTQLVRDPAARAARVPGVAFEAARAALQAGRPVLVQVPRSGYMPFLACGSCREAARCRHCAGPLGLPRPGTGPAGGRDGGSGPGPRRSTDSPGEPGPARGASGAAGDGAGALPACRWCGRAEPAFRCGSCGSRRLRAGVIGAGRTAEELGRAFPGVTVRASGGGTPVLDDVPGGPSLVIATPGAEPVADGGYGAALLLDGWAMLARPDLRVAEETLRRWFAAAAGVVPHGDGGRVVVVAESAIPTVQALVRWDPAGHAEGELAERTDVGFPPAVRMAAVEGPPAAVAELCDAVLDPDRDPPEGVELLGPVEIDPPERGGGPVAAGRDEIRERALLRVPRRAGRRLAAALHEAQAVRTARKAPETVRVWLDPDEID</sequence>
<keyword evidence="11" id="KW-0378">Hydrolase</keyword>
<gene>
    <name evidence="8" type="primary">priA</name>
    <name evidence="11" type="ORF">JOF36_004361</name>
</gene>
<proteinExistence type="inferred from homology"/>
<comment type="caution">
    <text evidence="11">The sequence shown here is derived from an EMBL/GenBank/DDBJ whole genome shotgun (WGS) entry which is preliminary data.</text>
</comment>
<feature type="binding site" evidence="8">
    <location>
        <position position="473"/>
    </location>
    <ligand>
        <name>Zn(2+)</name>
        <dbReference type="ChEBI" id="CHEBI:29105"/>
        <label>2</label>
    </ligand>
</feature>
<dbReference type="InterPro" id="IPR041222">
    <property type="entry name" value="PriA_3primeBD"/>
</dbReference>
<feature type="compositionally biased region" description="Basic and acidic residues" evidence="9">
    <location>
        <begin position="141"/>
        <end position="150"/>
    </location>
</feature>
<comment type="similarity">
    <text evidence="8">Belongs to the helicase family. PriA subfamily.</text>
</comment>
<dbReference type="EMBL" id="JAGINU010000001">
    <property type="protein sequence ID" value="MBP2368665.1"/>
    <property type="molecule type" value="Genomic_DNA"/>
</dbReference>
<evidence type="ECO:0000256" key="4">
    <source>
        <dbReference type="ARBA" id="ARBA00022741"/>
    </source>
</evidence>
<keyword evidence="3 8" id="KW-0479">Metal-binding</keyword>
<keyword evidence="1 8" id="KW-0639">Primosome</keyword>
<evidence type="ECO:0000256" key="9">
    <source>
        <dbReference type="SAM" id="MobiDB-lite"/>
    </source>
</evidence>